<gene>
    <name evidence="1" type="ORF">GCK32_021817</name>
</gene>
<organism evidence="1 2">
    <name type="scientific">Trichostrongylus colubriformis</name>
    <name type="common">Black scour worm</name>
    <dbReference type="NCBI Taxonomy" id="6319"/>
    <lineage>
        <taxon>Eukaryota</taxon>
        <taxon>Metazoa</taxon>
        <taxon>Ecdysozoa</taxon>
        <taxon>Nematoda</taxon>
        <taxon>Chromadorea</taxon>
        <taxon>Rhabditida</taxon>
        <taxon>Rhabditina</taxon>
        <taxon>Rhabditomorpha</taxon>
        <taxon>Strongyloidea</taxon>
        <taxon>Trichostrongylidae</taxon>
        <taxon>Trichostrongylus</taxon>
    </lineage>
</organism>
<evidence type="ECO:0000313" key="2">
    <source>
        <dbReference type="Proteomes" id="UP001331761"/>
    </source>
</evidence>
<keyword evidence="2" id="KW-1185">Reference proteome</keyword>
<protein>
    <submittedName>
        <fullName evidence="1">Uncharacterized protein</fullName>
    </submittedName>
</protein>
<dbReference type="AlphaFoldDB" id="A0AAN8G818"/>
<sequence>MGHFDLPVLALQAAFGTVKTKLDILRYVSDSALSDGTPRTAVDMPTILKGQVDKYGHLLDEELTEMCRTYKHGRQLLETYLFEPE</sequence>
<dbReference type="EMBL" id="WIXE01004438">
    <property type="protein sequence ID" value="KAK5983053.1"/>
    <property type="molecule type" value="Genomic_DNA"/>
</dbReference>
<reference evidence="1 2" key="1">
    <citation type="submission" date="2019-10" db="EMBL/GenBank/DDBJ databases">
        <title>Assembly and Annotation for the nematode Trichostrongylus colubriformis.</title>
        <authorList>
            <person name="Martin J."/>
        </authorList>
    </citation>
    <scope>NUCLEOTIDE SEQUENCE [LARGE SCALE GENOMIC DNA]</scope>
    <source>
        <strain evidence="1">G859</strain>
        <tissue evidence="1">Whole worm</tissue>
    </source>
</reference>
<evidence type="ECO:0000313" key="1">
    <source>
        <dbReference type="EMBL" id="KAK5983053.1"/>
    </source>
</evidence>
<comment type="caution">
    <text evidence="1">The sequence shown here is derived from an EMBL/GenBank/DDBJ whole genome shotgun (WGS) entry which is preliminary data.</text>
</comment>
<name>A0AAN8G818_TRICO</name>
<proteinExistence type="predicted"/>
<accession>A0AAN8G818</accession>
<dbReference type="Proteomes" id="UP001331761">
    <property type="component" value="Unassembled WGS sequence"/>
</dbReference>